<dbReference type="EMBL" id="JBAWKS010000002">
    <property type="protein sequence ID" value="MEI4551707.1"/>
    <property type="molecule type" value="Genomic_DNA"/>
</dbReference>
<feature type="transmembrane region" description="Helical" evidence="1">
    <location>
        <begin position="12"/>
        <end position="30"/>
    </location>
</feature>
<protein>
    <submittedName>
        <fullName evidence="2">Uncharacterized protein</fullName>
    </submittedName>
</protein>
<evidence type="ECO:0000313" key="3">
    <source>
        <dbReference type="Proteomes" id="UP001382455"/>
    </source>
</evidence>
<feature type="transmembrane region" description="Helical" evidence="1">
    <location>
        <begin position="88"/>
        <end position="105"/>
    </location>
</feature>
<proteinExistence type="predicted"/>
<evidence type="ECO:0000313" key="2">
    <source>
        <dbReference type="EMBL" id="MEI4551707.1"/>
    </source>
</evidence>
<keyword evidence="3" id="KW-1185">Reference proteome</keyword>
<keyword evidence="1" id="KW-0812">Transmembrane</keyword>
<feature type="transmembrane region" description="Helical" evidence="1">
    <location>
        <begin position="170"/>
        <end position="194"/>
    </location>
</feature>
<keyword evidence="1" id="KW-1133">Transmembrane helix</keyword>
<sequence length="208" mass="23401">MTDRSSLFTPIKVQQFSLLIYALLALLMIATRPYHFASALHLPSASTAIFFILGLLASKHRTFAVFVVLSVSIDLTSSYYRGDFGDCITRSYPFLFVGYYVLWWAGHKSLQLKLDETKCVVAAKTVMALVNLWLASSIAFLTSNASYYWLSGKFSDMSLSTYSERVAQYYAPYVTSPFGYVAIALALYLACYYLKPHTSILKTTHHGR</sequence>
<dbReference type="Proteomes" id="UP001382455">
    <property type="component" value="Unassembled WGS sequence"/>
</dbReference>
<keyword evidence="1" id="KW-0472">Membrane</keyword>
<feature type="transmembrane region" description="Helical" evidence="1">
    <location>
        <begin position="36"/>
        <end position="56"/>
    </location>
</feature>
<feature type="transmembrane region" description="Helical" evidence="1">
    <location>
        <begin position="63"/>
        <end position="82"/>
    </location>
</feature>
<organism evidence="2 3">
    <name type="scientific">Pseudoalteromonas spongiae</name>
    <dbReference type="NCBI Taxonomy" id="298657"/>
    <lineage>
        <taxon>Bacteria</taxon>
        <taxon>Pseudomonadati</taxon>
        <taxon>Pseudomonadota</taxon>
        <taxon>Gammaproteobacteria</taxon>
        <taxon>Alteromonadales</taxon>
        <taxon>Pseudoalteromonadaceae</taxon>
        <taxon>Pseudoalteromonas</taxon>
    </lineage>
</organism>
<dbReference type="RefSeq" id="WP_100914844.1">
    <property type="nucleotide sequence ID" value="NZ_CP023399.1"/>
</dbReference>
<reference evidence="2 3" key="1">
    <citation type="submission" date="2023-12" db="EMBL/GenBank/DDBJ databases">
        <title>Friends and Foes: Symbiotic and Algicidal bacterial influence on Karenia brevis blooms.</title>
        <authorList>
            <person name="Fei C."/>
            <person name="Mohamed A.R."/>
            <person name="Booker A."/>
            <person name="Arshad M."/>
            <person name="Klass S."/>
            <person name="Ahn S."/>
            <person name="Gilbert P.M."/>
            <person name="Heil C.A."/>
            <person name="Martinez J.M."/>
            <person name="Amin S.A."/>
        </authorList>
    </citation>
    <scope>NUCLEOTIDE SEQUENCE [LARGE SCALE GENOMIC DNA]</scope>
    <source>
        <strain evidence="2 3">CE15</strain>
    </source>
</reference>
<evidence type="ECO:0000256" key="1">
    <source>
        <dbReference type="SAM" id="Phobius"/>
    </source>
</evidence>
<gene>
    <name evidence="2" type="ORF">WAE96_18670</name>
</gene>
<comment type="caution">
    <text evidence="2">The sequence shown here is derived from an EMBL/GenBank/DDBJ whole genome shotgun (WGS) entry which is preliminary data.</text>
</comment>
<feature type="transmembrane region" description="Helical" evidence="1">
    <location>
        <begin position="126"/>
        <end position="150"/>
    </location>
</feature>
<name>A0ABU8EXJ7_9GAMM</name>
<accession>A0ABU8EXJ7</accession>